<proteinExistence type="predicted"/>
<feature type="transmembrane region" description="Helical" evidence="5">
    <location>
        <begin position="244"/>
        <end position="268"/>
    </location>
</feature>
<evidence type="ECO:0000313" key="8">
    <source>
        <dbReference type="Proteomes" id="UP000199109"/>
    </source>
</evidence>
<feature type="transmembrane region" description="Helical" evidence="5">
    <location>
        <begin position="43"/>
        <end position="59"/>
    </location>
</feature>
<keyword evidence="4 5" id="KW-0472">Membrane</keyword>
<evidence type="ECO:0000256" key="4">
    <source>
        <dbReference type="ARBA" id="ARBA00023136"/>
    </source>
</evidence>
<dbReference type="Proteomes" id="UP000199109">
    <property type="component" value="Unassembled WGS sequence"/>
</dbReference>
<dbReference type="GO" id="GO:0016020">
    <property type="term" value="C:membrane"/>
    <property type="evidence" value="ECO:0007669"/>
    <property type="project" value="UniProtKB-SubCell"/>
</dbReference>
<dbReference type="Pfam" id="PF04932">
    <property type="entry name" value="Wzy_C"/>
    <property type="match status" value="1"/>
</dbReference>
<gene>
    <name evidence="7" type="ORF">SAMN05421636_102331</name>
</gene>
<dbReference type="GO" id="GO:0016874">
    <property type="term" value="F:ligase activity"/>
    <property type="evidence" value="ECO:0007669"/>
    <property type="project" value="UniProtKB-KW"/>
</dbReference>
<keyword evidence="3 5" id="KW-1133">Transmembrane helix</keyword>
<feature type="transmembrane region" description="Helical" evidence="5">
    <location>
        <begin position="170"/>
        <end position="192"/>
    </location>
</feature>
<dbReference type="OrthoDB" id="1416500at2"/>
<evidence type="ECO:0000256" key="1">
    <source>
        <dbReference type="ARBA" id="ARBA00004141"/>
    </source>
</evidence>
<feature type="transmembrane region" description="Helical" evidence="5">
    <location>
        <begin position="109"/>
        <end position="130"/>
    </location>
</feature>
<feature type="transmembrane region" description="Helical" evidence="5">
    <location>
        <begin position="20"/>
        <end position="36"/>
    </location>
</feature>
<evidence type="ECO:0000313" key="7">
    <source>
        <dbReference type="EMBL" id="SDD92362.1"/>
    </source>
</evidence>
<feature type="transmembrane region" description="Helical" evidence="5">
    <location>
        <begin position="280"/>
        <end position="299"/>
    </location>
</feature>
<name>A0A1G6YPY8_9FLAO</name>
<dbReference type="InterPro" id="IPR007016">
    <property type="entry name" value="O-antigen_ligase-rel_domated"/>
</dbReference>
<evidence type="ECO:0000259" key="6">
    <source>
        <dbReference type="Pfam" id="PF04932"/>
    </source>
</evidence>
<dbReference type="AlphaFoldDB" id="A0A1G6YPY8"/>
<feature type="transmembrane region" description="Helical" evidence="5">
    <location>
        <begin position="79"/>
        <end position="97"/>
    </location>
</feature>
<evidence type="ECO:0000256" key="2">
    <source>
        <dbReference type="ARBA" id="ARBA00022692"/>
    </source>
</evidence>
<dbReference type="STRING" id="641691.SAMN05421636_102331"/>
<dbReference type="EMBL" id="FNAO01000002">
    <property type="protein sequence ID" value="SDD92362.1"/>
    <property type="molecule type" value="Genomic_DNA"/>
</dbReference>
<organism evidence="7 8">
    <name type="scientific">Pricia antarctica</name>
    <dbReference type="NCBI Taxonomy" id="641691"/>
    <lineage>
        <taxon>Bacteria</taxon>
        <taxon>Pseudomonadati</taxon>
        <taxon>Bacteroidota</taxon>
        <taxon>Flavobacteriia</taxon>
        <taxon>Flavobacteriales</taxon>
        <taxon>Flavobacteriaceae</taxon>
        <taxon>Pricia</taxon>
    </lineage>
</organism>
<evidence type="ECO:0000256" key="3">
    <source>
        <dbReference type="ARBA" id="ARBA00022989"/>
    </source>
</evidence>
<keyword evidence="2 5" id="KW-0812">Transmembrane</keyword>
<evidence type="ECO:0000256" key="5">
    <source>
        <dbReference type="SAM" id="Phobius"/>
    </source>
</evidence>
<feature type="transmembrane region" description="Helical" evidence="5">
    <location>
        <begin position="136"/>
        <end position="158"/>
    </location>
</feature>
<reference evidence="7 8" key="1">
    <citation type="submission" date="2016-10" db="EMBL/GenBank/DDBJ databases">
        <authorList>
            <person name="de Groot N.N."/>
        </authorList>
    </citation>
    <scope>NUCLEOTIDE SEQUENCE [LARGE SCALE GENOMIC DNA]</scope>
    <source>
        <strain evidence="7 8">DSM 23421</strain>
    </source>
</reference>
<protein>
    <submittedName>
        <fullName evidence="7">O-antigen ligase</fullName>
    </submittedName>
</protein>
<feature type="domain" description="O-antigen ligase-related" evidence="6">
    <location>
        <begin position="244"/>
        <end position="386"/>
    </location>
</feature>
<comment type="subcellular location">
    <subcellularLocation>
        <location evidence="1">Membrane</location>
        <topology evidence="1">Multi-pass membrane protein</topology>
    </subcellularLocation>
</comment>
<feature type="transmembrane region" description="Helical" evidence="5">
    <location>
        <begin position="212"/>
        <end position="232"/>
    </location>
</feature>
<keyword evidence="7" id="KW-0436">Ligase</keyword>
<sequence>MDDYSKLFNFELDIVQFQHFYIYFVITAIIAFYLTVKSASKYKFVLFFISFFLLTGNLNDLLTIKIPGFSLFEIQPDRFLFVLLSFFIVGKTLFSRYRPQFRFERRVPWFEVALFSYVIMLTASQLFNISEIGVGYALKTILDALGFMVIMIGISLMADRPSYDLIGKSIIIGAIGSSMVSLVQLSVDPYFLRIGDNRLAVGTLLRANGIFSAEYFNSYYLIIAIVWTLIIVKSNQWKISLITLYSLGVLSSFQRMSWLILILILLTYTVYIKKVDIGKLLLAGLSFVVILLSVSLFYYQDIMNSSLVKERLSEPINSREGYYTMVLDNIGKKPVFGYGNLENEVYYVNLLRITGDRDRATATTGDLHSGYFGALFLYGIPAAVFFTLFVVLSVLYYSKSVKEDMYFILPFLVSILYMIGNLTNTFLFLKYISLLFAIHIGIGKGINRIKEQAF</sequence>
<accession>A0A1G6YPY8</accession>
<feature type="transmembrane region" description="Helical" evidence="5">
    <location>
        <begin position="408"/>
        <end position="429"/>
    </location>
</feature>
<feature type="transmembrane region" description="Helical" evidence="5">
    <location>
        <begin position="375"/>
        <end position="396"/>
    </location>
</feature>
<keyword evidence="8" id="KW-1185">Reference proteome</keyword>